<evidence type="ECO:0000313" key="2">
    <source>
        <dbReference type="EMBL" id="KAK7677611.1"/>
    </source>
</evidence>
<accession>A0AAW0FJV1</accession>
<dbReference type="Proteomes" id="UP001385951">
    <property type="component" value="Unassembled WGS sequence"/>
</dbReference>
<protein>
    <submittedName>
        <fullName evidence="2">Uncharacterized protein</fullName>
    </submittedName>
</protein>
<name>A0AAW0FJV1_9APHY</name>
<keyword evidence="3" id="KW-1185">Reference proteome</keyword>
<evidence type="ECO:0000313" key="3">
    <source>
        <dbReference type="Proteomes" id="UP001385951"/>
    </source>
</evidence>
<gene>
    <name evidence="2" type="ORF">QCA50_019422</name>
</gene>
<organism evidence="2 3">
    <name type="scientific">Cerrena zonata</name>
    <dbReference type="NCBI Taxonomy" id="2478898"/>
    <lineage>
        <taxon>Eukaryota</taxon>
        <taxon>Fungi</taxon>
        <taxon>Dikarya</taxon>
        <taxon>Basidiomycota</taxon>
        <taxon>Agaricomycotina</taxon>
        <taxon>Agaricomycetes</taxon>
        <taxon>Polyporales</taxon>
        <taxon>Cerrenaceae</taxon>
        <taxon>Cerrena</taxon>
    </lineage>
</organism>
<comment type="caution">
    <text evidence="2">The sequence shown here is derived from an EMBL/GenBank/DDBJ whole genome shotgun (WGS) entry which is preliminary data.</text>
</comment>
<keyword evidence="1" id="KW-0175">Coiled coil</keyword>
<feature type="coiled-coil region" evidence="1">
    <location>
        <begin position="308"/>
        <end position="335"/>
    </location>
</feature>
<evidence type="ECO:0000256" key="1">
    <source>
        <dbReference type="SAM" id="Coils"/>
    </source>
</evidence>
<proteinExistence type="predicted"/>
<reference evidence="2 3" key="1">
    <citation type="submission" date="2022-09" db="EMBL/GenBank/DDBJ databases">
        <authorList>
            <person name="Palmer J.M."/>
        </authorList>
    </citation>
    <scope>NUCLEOTIDE SEQUENCE [LARGE SCALE GENOMIC DNA]</scope>
    <source>
        <strain evidence="2 3">DSM 7382</strain>
    </source>
</reference>
<dbReference type="EMBL" id="JASBNA010000085">
    <property type="protein sequence ID" value="KAK7677611.1"/>
    <property type="molecule type" value="Genomic_DNA"/>
</dbReference>
<sequence length="342" mass="38016">MFDNIKPLCDISIVSVICGNSTHSLGSGQAGLTGTGIVLKADFPALEKIQSASLSELMASSAEGSQLSLDIKLAQMATSDLISLVRTSDLTTHDLVADELETFVDIARVTARGLQKLNARVSGAVDHILAANEYALHILESEVSKSPSTSLLQTVWPWPWSLTDAGSDAHRAVLVTTTFQDVMNLFTIQTSRVVLQCECALTKLDRLEEHLHVINDMLSREHMSITGEHSQVLSELWTMLGGNRRRLWNIDQRLDLLRNVGEYRIRALTHVGRTMRLVLAMSENMEELRLRVATPILVEDRIPIEIQLHAIKASIDRIKENRRDARERARKTADEIPLLDGT</sequence>
<dbReference type="AlphaFoldDB" id="A0AAW0FJV1"/>